<proteinExistence type="predicted"/>
<name>A0A5D0CZ27_9BACL</name>
<dbReference type="AlphaFoldDB" id="A0A5D0CZ27"/>
<keyword evidence="3" id="KW-1185">Reference proteome</keyword>
<dbReference type="RefSeq" id="WP_148450149.1">
    <property type="nucleotide sequence ID" value="NZ_VSDO01000001.1"/>
</dbReference>
<comment type="caution">
    <text evidence="2">The sequence shown here is derived from an EMBL/GenBank/DDBJ whole genome shotgun (WGS) entry which is preliminary data.</text>
</comment>
<protein>
    <submittedName>
        <fullName evidence="2">Uncharacterized protein</fullName>
    </submittedName>
</protein>
<sequence length="100" mass="10884">MSVPMSTTPNTLAVCIIVLRMPEAAPMWFGPTRDRMAVSNGAPTIPWPIPARKSEGKCVHCGFSTSKHHHRRTGGKQPGPPSLNAARREHRSEKKSDADG</sequence>
<organism evidence="2 3">
    <name type="scientific">Paenibacillus faecis</name>
    <dbReference type="NCBI Taxonomy" id="862114"/>
    <lineage>
        <taxon>Bacteria</taxon>
        <taxon>Bacillati</taxon>
        <taxon>Bacillota</taxon>
        <taxon>Bacilli</taxon>
        <taxon>Bacillales</taxon>
        <taxon>Paenibacillaceae</taxon>
        <taxon>Paenibacillus</taxon>
    </lineage>
</organism>
<feature type="region of interest" description="Disordered" evidence="1">
    <location>
        <begin position="62"/>
        <end position="100"/>
    </location>
</feature>
<evidence type="ECO:0000313" key="2">
    <source>
        <dbReference type="EMBL" id="TYA14554.1"/>
    </source>
</evidence>
<evidence type="ECO:0000313" key="3">
    <source>
        <dbReference type="Proteomes" id="UP000325218"/>
    </source>
</evidence>
<evidence type="ECO:0000256" key="1">
    <source>
        <dbReference type="SAM" id="MobiDB-lite"/>
    </source>
</evidence>
<dbReference type="Proteomes" id="UP000325218">
    <property type="component" value="Unassembled WGS sequence"/>
</dbReference>
<gene>
    <name evidence="2" type="ORF">FRY98_02375</name>
</gene>
<dbReference type="EMBL" id="VSDO01000001">
    <property type="protein sequence ID" value="TYA14554.1"/>
    <property type="molecule type" value="Genomic_DNA"/>
</dbReference>
<reference evidence="2 3" key="1">
    <citation type="submission" date="2019-08" db="EMBL/GenBank/DDBJ databases">
        <title>Genome sequencing of Paenibacillus faecis DSM 23593(T).</title>
        <authorList>
            <person name="Kook J.-K."/>
            <person name="Park S.-N."/>
            <person name="Lim Y.K."/>
        </authorList>
    </citation>
    <scope>NUCLEOTIDE SEQUENCE [LARGE SCALE GENOMIC DNA]</scope>
    <source>
        <strain evidence="2 3">DSM 23593</strain>
    </source>
</reference>
<feature type="compositionally biased region" description="Basic and acidic residues" evidence="1">
    <location>
        <begin position="86"/>
        <end position="100"/>
    </location>
</feature>
<accession>A0A5D0CZ27</accession>